<evidence type="ECO:0000256" key="1">
    <source>
        <dbReference type="ARBA" id="ARBA00023237"/>
    </source>
</evidence>
<dbReference type="InterPro" id="IPR050218">
    <property type="entry name" value="LptD"/>
</dbReference>
<evidence type="ECO:0000313" key="3">
    <source>
        <dbReference type="EMBL" id="EFA97335.1"/>
    </source>
</evidence>
<dbReference type="AlphaFoldDB" id="D1VZZ9"/>
<comment type="caution">
    <text evidence="3">The sequence shown here is derived from an EMBL/GenBank/DDBJ whole genome shotgun (WGS) entry which is preliminary data.</text>
</comment>
<dbReference type="EMBL" id="ADEF01000042">
    <property type="protein sequence ID" value="EFA97335.1"/>
    <property type="molecule type" value="Genomic_DNA"/>
</dbReference>
<proteinExistence type="predicted"/>
<keyword evidence="1" id="KW-0998">Cell outer membrane</keyword>
<dbReference type="PANTHER" id="PTHR30189:SF1">
    <property type="entry name" value="LPS-ASSEMBLY PROTEIN LPTD"/>
    <property type="match status" value="1"/>
</dbReference>
<protein>
    <recommendedName>
        <fullName evidence="2">Organic solvent tolerance-like N-terminal domain-containing protein</fullName>
    </recommendedName>
</protein>
<gene>
    <name evidence="3" type="ORF">HMPREF9019_0142</name>
</gene>
<organism evidence="3 4">
    <name type="scientific">Hoylesella timonensis CRIS 5C-B1</name>
    <dbReference type="NCBI Taxonomy" id="679189"/>
    <lineage>
        <taxon>Bacteria</taxon>
        <taxon>Pseudomonadati</taxon>
        <taxon>Bacteroidota</taxon>
        <taxon>Bacteroidia</taxon>
        <taxon>Bacteroidales</taxon>
        <taxon>Prevotellaceae</taxon>
        <taxon>Hoylesella</taxon>
    </lineage>
</organism>
<name>D1VZZ9_9BACT</name>
<keyword evidence="1" id="KW-0472">Membrane</keyword>
<keyword evidence="4" id="KW-1185">Reference proteome</keyword>
<dbReference type="GO" id="GO:1990351">
    <property type="term" value="C:transporter complex"/>
    <property type="evidence" value="ECO:0007669"/>
    <property type="project" value="TreeGrafter"/>
</dbReference>
<feature type="domain" description="Organic solvent tolerance-like N-terminal" evidence="2">
    <location>
        <begin position="50"/>
        <end position="207"/>
    </location>
</feature>
<reference evidence="3 4" key="1">
    <citation type="submission" date="2009-12" db="EMBL/GenBank/DDBJ databases">
        <title>Genome Sequence of Prevotella timonensis CRIS 5C-B1.</title>
        <authorList>
            <person name="Durkin A.S."/>
            <person name="Madupu R."/>
            <person name="Torralba M."/>
            <person name="Methe B."/>
            <person name="Sutton G."/>
            <person name="Strausberg R.L."/>
            <person name="Nelson K.E."/>
        </authorList>
    </citation>
    <scope>NUCLEOTIDE SEQUENCE [LARGE SCALE GENOMIC DNA]</scope>
    <source>
        <strain evidence="3 4">CRIS 5C-B1</strain>
    </source>
</reference>
<dbReference type="InterPro" id="IPR005653">
    <property type="entry name" value="OstA-like_N"/>
</dbReference>
<evidence type="ECO:0000313" key="4">
    <source>
        <dbReference type="Proteomes" id="UP000004001"/>
    </source>
</evidence>
<sequence>MGKMTHQMIISFLKSGHRFTFIMTLCLFGLCMVQSLPAQRHPKKKAKKSNRVELLHADELRYDMYGPNPEAQILKGKVSFRHQGARLTCDSAYFYEADNSMKAFGHVRFVQGDTLSLTAERADYDGQEQMMRARKNVVLKHRRQTLLTDSLDYDRLYQTAYFYEGGTLIDGKDRLVADWGEYNTETRQAVFYYHVKLRSENRLVTTDTLHYDTQKSIAHVLGPSKITTKSSVTETKDAIFHTKTDKAQLYGRSTIVDGDKTITGDTLYYDSKSGQSNGYGDVIFVDRKNKNSLRGNYLEYNEKTGYGYATNKALVTDFSRKDTLYLHGDTLKLFSFHLDTDSMYRQVHAYHKVSVYRNDLQAVCDSLVFSTRDSCLNMYQDPIVWNNNRQLLGEYIQLFMNDSTVREAHVFGQALSVEKADAEEHYNQLFAKEMHAYFTDGQIRRALAISNVMSIFYPMDDKDSSLVMMNYLETDTMKMYFAGQRQLERIWTPKAVGTTYPMSQIPPAKLKLPVFAWHDDIRPKTKDDVFVWKGKSQGTELKYRPRVEAPLQKLRQVKEEKP</sequence>
<dbReference type="Proteomes" id="UP000004001">
    <property type="component" value="Unassembled WGS sequence"/>
</dbReference>
<dbReference type="GO" id="GO:0009279">
    <property type="term" value="C:cell outer membrane"/>
    <property type="evidence" value="ECO:0007669"/>
    <property type="project" value="TreeGrafter"/>
</dbReference>
<dbReference type="Pfam" id="PF13100">
    <property type="entry name" value="OstA_2"/>
    <property type="match status" value="1"/>
</dbReference>
<accession>D1VZZ9</accession>
<evidence type="ECO:0000259" key="2">
    <source>
        <dbReference type="Pfam" id="PF13100"/>
    </source>
</evidence>
<dbReference type="PANTHER" id="PTHR30189">
    <property type="entry name" value="LPS-ASSEMBLY PROTEIN"/>
    <property type="match status" value="1"/>
</dbReference>
<dbReference type="Gene3D" id="2.60.450.10">
    <property type="entry name" value="Lipopolysaccharide (LPS) transport protein A like domain"/>
    <property type="match status" value="2"/>
</dbReference>
<dbReference type="eggNOG" id="COG1452">
    <property type="taxonomic scope" value="Bacteria"/>
</dbReference>